<name>A0A804L5Z6_MUSAM</name>
<dbReference type="InParanoid" id="A0A804L5Z6"/>
<dbReference type="Gramene" id="Ma11_t09380.1">
    <property type="protein sequence ID" value="Ma11_p09380.1"/>
    <property type="gene ID" value="Ma11_g09380"/>
</dbReference>
<evidence type="ECO:0000313" key="2">
    <source>
        <dbReference type="Proteomes" id="UP000012960"/>
    </source>
</evidence>
<keyword evidence="2" id="KW-1185">Reference proteome</keyword>
<sequence length="118" mass="14119">MGLIPDEQYEDLVNSCEGKYFGNSNHDCLRNLENFQWHIKDINKDHILCLPCHFTMGNNMVAHKYDSFRTYESIHGETQYSPYCHEYEMAPKRLLDLETSRQILHAMPFFRLKFLDLR</sequence>
<proteinExistence type="predicted"/>
<dbReference type="EnsemblPlants" id="Ma11_t09380.1">
    <property type="protein sequence ID" value="Ma11_p09380.1"/>
    <property type="gene ID" value="Ma11_g09380"/>
</dbReference>
<organism evidence="1 2">
    <name type="scientific">Musa acuminata subsp. malaccensis</name>
    <name type="common">Wild banana</name>
    <name type="synonym">Musa malaccensis</name>
    <dbReference type="NCBI Taxonomy" id="214687"/>
    <lineage>
        <taxon>Eukaryota</taxon>
        <taxon>Viridiplantae</taxon>
        <taxon>Streptophyta</taxon>
        <taxon>Embryophyta</taxon>
        <taxon>Tracheophyta</taxon>
        <taxon>Spermatophyta</taxon>
        <taxon>Magnoliopsida</taxon>
        <taxon>Liliopsida</taxon>
        <taxon>Zingiberales</taxon>
        <taxon>Musaceae</taxon>
        <taxon>Musa</taxon>
    </lineage>
</organism>
<evidence type="ECO:0000313" key="1">
    <source>
        <dbReference type="EnsemblPlants" id="Ma11_p09380.1"/>
    </source>
</evidence>
<accession>A0A804L5Z6</accession>
<dbReference type="Proteomes" id="UP000012960">
    <property type="component" value="Unplaced"/>
</dbReference>
<dbReference type="AlphaFoldDB" id="A0A804L5Z6"/>
<reference evidence="1" key="1">
    <citation type="submission" date="2021-05" db="UniProtKB">
        <authorList>
            <consortium name="EnsemblPlants"/>
        </authorList>
    </citation>
    <scope>IDENTIFICATION</scope>
    <source>
        <strain evidence="1">subsp. malaccensis</strain>
    </source>
</reference>
<protein>
    <submittedName>
        <fullName evidence="1">Uncharacterized protein</fullName>
    </submittedName>
</protein>